<keyword evidence="11" id="KW-1185">Reference proteome</keyword>
<sequence>MSFQVKAQTTVSSLAELRAAVQNSNQEIVMQSGDYNLEDLASSSRNILFTGNNNTINLTGVYIDVPVGSVSSAYIIVSGDDNTIIGGEIEDTYRNGMTEVTDFSAYNQDRTNLANGLGGDAVMNIEGDDNLIDGLKLTTRGSYPYGYGSMYGIGSDNVYGLDKRCGILITGKRNTIDHVELQQRAFGHGIFMQGDADETVIKNTLVEGRVRATAELYQETNSFDLPYRSNYKMPLDDNAPIPTDEVHSLCEDGFRMYNIPGSITVENCTAKKMRGGVRLYLGGPATVNNTTSIDCGATNWNMPSGGNVINSSGNFAYAPLSDFRLSRSNMDIEWTIIPSPHAEGPHNLADVLGNNHNIVFHRTPGPLDSDEERAIVISGDNSTIVNETEYKIILESSASGNTIVSCGPVTDNGAGNNVSSSGECIDTTTPPITDNLALYGVATQSSLDYDGAASRAIDGNTSGIWNQESVTHTANEANPWWQVDLSTTKYIGDITIFNRTDCCTTRLSDFTVSVIDSDGNTTFSQNYMTTPSPSLTLNAGNVQGKIIRVQLNTSNALSLAEVQVFEGETSIGTSSIVHIKKRNATSFAIDGNHGGDDAQNIYLWSQNSTNKNQQWMEIDRGNGYYSYQKQDTNYCIDGNSGGAQNQNVYLWTCNENNQNQHWEKVDVGSGAYKLIKRNASGYALNGGSGGADGQNVNLYSSSSSSQNLHWIITPISDSKEIIEKIKADFEVYPIPFSDILNIQLNDSQSEAKVDIVNLTGQIVFSKRITSNTSTIPLNKLISGVYIVKVTGDNKTISKLITKK</sequence>
<dbReference type="EMBL" id="BAABCW010000010">
    <property type="protein sequence ID" value="GAA3510893.1"/>
    <property type="molecule type" value="Genomic_DNA"/>
</dbReference>
<keyword evidence="7" id="KW-0106">Calcium</keyword>
<dbReference type="InterPro" id="IPR000772">
    <property type="entry name" value="Ricin_B_lectin"/>
</dbReference>
<dbReference type="InterPro" id="IPR011050">
    <property type="entry name" value="Pectin_lyase_fold/virulence"/>
</dbReference>
<evidence type="ECO:0000256" key="6">
    <source>
        <dbReference type="ARBA" id="ARBA00022734"/>
    </source>
</evidence>
<dbReference type="RefSeq" id="WP_344927992.1">
    <property type="nucleotide sequence ID" value="NZ_BAABCW010000010.1"/>
</dbReference>
<evidence type="ECO:0000256" key="5">
    <source>
        <dbReference type="ARBA" id="ARBA00022729"/>
    </source>
</evidence>
<evidence type="ECO:0000259" key="9">
    <source>
        <dbReference type="PROSITE" id="PS50022"/>
    </source>
</evidence>
<dbReference type="InterPro" id="IPR051941">
    <property type="entry name" value="BG_Antigen-Binding_Lectin"/>
</dbReference>
<comment type="function">
    <text evidence="1">Acts as a defensive agent. Recognizes blood group fucosylated oligosaccharides including A, B, H and Lewis B-type antigens. Does not recognize Lewis A antigen and has low affinity for monovalent haptens.</text>
</comment>
<dbReference type="PANTHER" id="PTHR45713:SF6">
    <property type="entry name" value="F5_8 TYPE C DOMAIN-CONTAINING PROTEIN"/>
    <property type="match status" value="1"/>
</dbReference>
<dbReference type="InterPro" id="IPR026444">
    <property type="entry name" value="Secre_tail"/>
</dbReference>
<evidence type="ECO:0000313" key="10">
    <source>
        <dbReference type="EMBL" id="GAA3510893.1"/>
    </source>
</evidence>
<gene>
    <name evidence="10" type="ORF">GCM10022393_25680</name>
</gene>
<keyword evidence="6" id="KW-0430">Lectin</keyword>
<dbReference type="PROSITE" id="PS50231">
    <property type="entry name" value="RICIN_B_LECTIN"/>
    <property type="match status" value="1"/>
</dbReference>
<comment type="similarity">
    <text evidence="2">Belongs to the fucolectin family.</text>
</comment>
<evidence type="ECO:0000256" key="8">
    <source>
        <dbReference type="ARBA" id="ARBA00023157"/>
    </source>
</evidence>
<name>A0ABP6UPY1_9FLAO</name>
<keyword evidence="4" id="KW-0479">Metal-binding</keyword>
<dbReference type="SMART" id="SM00607">
    <property type="entry name" value="FTP"/>
    <property type="match status" value="1"/>
</dbReference>
<keyword evidence="5" id="KW-0732">Signal</keyword>
<dbReference type="Pfam" id="PF22633">
    <property type="entry name" value="F5_F8_type_C_2"/>
    <property type="match status" value="1"/>
</dbReference>
<proteinExistence type="inferred from homology"/>
<comment type="subunit">
    <text evidence="3">Homotrimer.</text>
</comment>
<dbReference type="SUPFAM" id="SSF50370">
    <property type="entry name" value="Ricin B-like lectins"/>
    <property type="match status" value="1"/>
</dbReference>
<dbReference type="Gene3D" id="2.60.120.260">
    <property type="entry name" value="Galactose-binding domain-like"/>
    <property type="match status" value="1"/>
</dbReference>
<dbReference type="InterPro" id="IPR000421">
    <property type="entry name" value="FA58C"/>
</dbReference>
<accession>A0ABP6UPY1</accession>
<organism evidence="10 11">
    <name type="scientific">Aquimarina addita</name>
    <dbReference type="NCBI Taxonomy" id="870485"/>
    <lineage>
        <taxon>Bacteria</taxon>
        <taxon>Pseudomonadati</taxon>
        <taxon>Bacteroidota</taxon>
        <taxon>Flavobacteriia</taxon>
        <taxon>Flavobacteriales</taxon>
        <taxon>Flavobacteriaceae</taxon>
        <taxon>Aquimarina</taxon>
    </lineage>
</organism>
<dbReference type="PROSITE" id="PS50022">
    <property type="entry name" value="FA58C_3"/>
    <property type="match status" value="1"/>
</dbReference>
<dbReference type="SUPFAM" id="SSF49785">
    <property type="entry name" value="Galactose-binding domain-like"/>
    <property type="match status" value="1"/>
</dbReference>
<dbReference type="InterPro" id="IPR008979">
    <property type="entry name" value="Galactose-bd-like_sf"/>
</dbReference>
<evidence type="ECO:0000256" key="1">
    <source>
        <dbReference type="ARBA" id="ARBA00002219"/>
    </source>
</evidence>
<evidence type="ECO:0000256" key="2">
    <source>
        <dbReference type="ARBA" id="ARBA00010147"/>
    </source>
</evidence>
<dbReference type="InterPro" id="IPR006585">
    <property type="entry name" value="FTP1"/>
</dbReference>
<dbReference type="NCBIfam" id="TIGR04183">
    <property type="entry name" value="Por_Secre_tail"/>
    <property type="match status" value="1"/>
</dbReference>
<comment type="caution">
    <text evidence="10">The sequence shown here is derived from an EMBL/GenBank/DDBJ whole genome shotgun (WGS) entry which is preliminary data.</text>
</comment>
<evidence type="ECO:0000256" key="3">
    <source>
        <dbReference type="ARBA" id="ARBA00011233"/>
    </source>
</evidence>
<dbReference type="Gene3D" id="2.80.10.50">
    <property type="match status" value="1"/>
</dbReference>
<evidence type="ECO:0000256" key="7">
    <source>
        <dbReference type="ARBA" id="ARBA00022837"/>
    </source>
</evidence>
<protein>
    <recommendedName>
        <fullName evidence="9">F5/8 type C domain-containing protein</fullName>
    </recommendedName>
</protein>
<dbReference type="PANTHER" id="PTHR45713">
    <property type="entry name" value="FTP DOMAIN-CONTAINING PROTEIN"/>
    <property type="match status" value="1"/>
</dbReference>
<evidence type="ECO:0000256" key="4">
    <source>
        <dbReference type="ARBA" id="ARBA00022723"/>
    </source>
</evidence>
<reference evidence="11" key="1">
    <citation type="journal article" date="2019" name="Int. J. Syst. Evol. Microbiol.">
        <title>The Global Catalogue of Microorganisms (GCM) 10K type strain sequencing project: providing services to taxonomists for standard genome sequencing and annotation.</title>
        <authorList>
            <consortium name="The Broad Institute Genomics Platform"/>
            <consortium name="The Broad Institute Genome Sequencing Center for Infectious Disease"/>
            <person name="Wu L."/>
            <person name="Ma J."/>
        </authorList>
    </citation>
    <scope>NUCLEOTIDE SEQUENCE [LARGE SCALE GENOMIC DNA]</scope>
    <source>
        <strain evidence="11">JCM 17106</strain>
    </source>
</reference>
<dbReference type="Pfam" id="PF00652">
    <property type="entry name" value="Ricin_B_lectin"/>
    <property type="match status" value="1"/>
</dbReference>
<dbReference type="Proteomes" id="UP001500459">
    <property type="component" value="Unassembled WGS sequence"/>
</dbReference>
<evidence type="ECO:0000313" key="11">
    <source>
        <dbReference type="Proteomes" id="UP001500459"/>
    </source>
</evidence>
<dbReference type="SUPFAM" id="SSF51126">
    <property type="entry name" value="Pectin lyase-like"/>
    <property type="match status" value="1"/>
</dbReference>
<keyword evidence="8" id="KW-1015">Disulfide bond</keyword>
<dbReference type="CDD" id="cd00161">
    <property type="entry name" value="beta-trefoil_Ricin-like"/>
    <property type="match status" value="1"/>
</dbReference>
<dbReference type="Pfam" id="PF18962">
    <property type="entry name" value="Por_Secre_tail"/>
    <property type="match status" value="1"/>
</dbReference>
<feature type="domain" description="F5/8 type C" evidence="9">
    <location>
        <begin position="420"/>
        <end position="524"/>
    </location>
</feature>
<dbReference type="InterPro" id="IPR035992">
    <property type="entry name" value="Ricin_B-like_lectins"/>
</dbReference>